<proteinExistence type="predicted"/>
<dbReference type="Proteomes" id="UP001162162">
    <property type="component" value="Unassembled WGS sequence"/>
</dbReference>
<organism evidence="1 2">
    <name type="scientific">Aromia moschata</name>
    <dbReference type="NCBI Taxonomy" id="1265417"/>
    <lineage>
        <taxon>Eukaryota</taxon>
        <taxon>Metazoa</taxon>
        <taxon>Ecdysozoa</taxon>
        <taxon>Arthropoda</taxon>
        <taxon>Hexapoda</taxon>
        <taxon>Insecta</taxon>
        <taxon>Pterygota</taxon>
        <taxon>Neoptera</taxon>
        <taxon>Endopterygota</taxon>
        <taxon>Coleoptera</taxon>
        <taxon>Polyphaga</taxon>
        <taxon>Cucujiformia</taxon>
        <taxon>Chrysomeloidea</taxon>
        <taxon>Cerambycidae</taxon>
        <taxon>Cerambycinae</taxon>
        <taxon>Callichromatini</taxon>
        <taxon>Aromia</taxon>
    </lineage>
</organism>
<evidence type="ECO:0000313" key="1">
    <source>
        <dbReference type="EMBL" id="KAJ8942432.1"/>
    </source>
</evidence>
<keyword evidence="2" id="KW-1185">Reference proteome</keyword>
<sequence>MRQQFGYPELFSWRSLPKLSSQEEDGHTPHSQFTGVAHFEPIPHDHDFCERVVINSIKEKIIIREYIVENVFAATSLITNMMSEIDPDELGDQVHQETLVTRPIPEFCCPLHLGDQGPWWPGPSPRFSLKFDLNLNENGDFGVADHEYCGGNATRMHLRPAGQQ</sequence>
<dbReference type="AlphaFoldDB" id="A0AAV8XU83"/>
<accession>A0AAV8XU83</accession>
<protein>
    <submittedName>
        <fullName evidence="1">Uncharacterized protein</fullName>
    </submittedName>
</protein>
<name>A0AAV8XU83_9CUCU</name>
<comment type="caution">
    <text evidence="1">The sequence shown here is derived from an EMBL/GenBank/DDBJ whole genome shotgun (WGS) entry which is preliminary data.</text>
</comment>
<gene>
    <name evidence="1" type="ORF">NQ318_006235</name>
</gene>
<evidence type="ECO:0000313" key="2">
    <source>
        <dbReference type="Proteomes" id="UP001162162"/>
    </source>
</evidence>
<dbReference type="EMBL" id="JAPWTK010000326">
    <property type="protein sequence ID" value="KAJ8942432.1"/>
    <property type="molecule type" value="Genomic_DNA"/>
</dbReference>
<reference evidence="1" key="1">
    <citation type="journal article" date="2023" name="Insect Mol. Biol.">
        <title>Genome sequencing provides insights into the evolution of gene families encoding plant cell wall-degrading enzymes in longhorned beetles.</title>
        <authorList>
            <person name="Shin N.R."/>
            <person name="Okamura Y."/>
            <person name="Kirsch R."/>
            <person name="Pauchet Y."/>
        </authorList>
    </citation>
    <scope>NUCLEOTIDE SEQUENCE</scope>
    <source>
        <strain evidence="1">AMC_N1</strain>
    </source>
</reference>